<dbReference type="Proteomes" id="UP000289340">
    <property type="component" value="Chromosome 18"/>
</dbReference>
<dbReference type="GO" id="GO:0007264">
    <property type="term" value="P:small GTPase-mediated signal transduction"/>
    <property type="evidence" value="ECO:0007669"/>
    <property type="project" value="InterPro"/>
</dbReference>
<evidence type="ECO:0000256" key="1">
    <source>
        <dbReference type="ARBA" id="ARBA00005593"/>
    </source>
</evidence>
<dbReference type="GO" id="GO:0005968">
    <property type="term" value="C:Rab-protein geranylgeranyltransferase complex"/>
    <property type="evidence" value="ECO:0007669"/>
    <property type="project" value="TreeGrafter"/>
</dbReference>
<sequence>MKSGATQYLEFKEIDKSFVYEVNAGLANVPNFRGAIFRDKKLSLKEKNQLMRFFKLVQHNHGTAVTMSVSLEALAMAGASDVEFAMDIEEWERKDLEQYPPPHLLAHEKEGNNGVYGLPTTHFLPNHNTWEYDKEEEHVEAFAMAGVDCMENTINNVCALEQSLSPEAEKRHCNITTSSSLDDGMAIEWVKMKMREWASAVASNNDTKANLTVSEILLIMDNHFMRPKPDT</sequence>
<dbReference type="GO" id="GO:0005634">
    <property type="term" value="C:nucleus"/>
    <property type="evidence" value="ECO:0007669"/>
    <property type="project" value="TreeGrafter"/>
</dbReference>
<dbReference type="Gene3D" id="3.30.519.10">
    <property type="entry name" value="Guanine Nucleotide Dissociation Inhibitor, domain 2"/>
    <property type="match status" value="1"/>
</dbReference>
<dbReference type="InterPro" id="IPR036188">
    <property type="entry name" value="FAD/NAD-bd_sf"/>
</dbReference>
<evidence type="ECO:0000313" key="3">
    <source>
        <dbReference type="Proteomes" id="UP000289340"/>
    </source>
</evidence>
<keyword evidence="3" id="KW-1185">Reference proteome</keyword>
<dbReference type="GO" id="GO:0005829">
    <property type="term" value="C:cytosol"/>
    <property type="evidence" value="ECO:0007669"/>
    <property type="project" value="TreeGrafter"/>
</dbReference>
<reference evidence="2 3" key="1">
    <citation type="submission" date="2018-09" db="EMBL/GenBank/DDBJ databases">
        <title>A high-quality reference genome of wild soybean provides a powerful tool to mine soybean genomes.</title>
        <authorList>
            <person name="Xie M."/>
            <person name="Chung C.Y.L."/>
            <person name="Li M.-W."/>
            <person name="Wong F.-L."/>
            <person name="Chan T.-F."/>
            <person name="Lam H.-M."/>
        </authorList>
    </citation>
    <scope>NUCLEOTIDE SEQUENCE [LARGE SCALE GENOMIC DNA]</scope>
    <source>
        <strain evidence="3">cv. W05</strain>
        <tissue evidence="2">Hypocotyl of etiolated seedlings</tissue>
    </source>
</reference>
<dbReference type="SUPFAM" id="SSF51905">
    <property type="entry name" value="FAD/NAD(P)-binding domain"/>
    <property type="match status" value="1"/>
</dbReference>
<dbReference type="EMBL" id="QZWG01000018">
    <property type="protein sequence ID" value="RZB50203.1"/>
    <property type="molecule type" value="Genomic_DNA"/>
</dbReference>
<dbReference type="GO" id="GO:0005092">
    <property type="term" value="F:GDP-dissociation inhibitor activity"/>
    <property type="evidence" value="ECO:0007669"/>
    <property type="project" value="InterPro"/>
</dbReference>
<dbReference type="InterPro" id="IPR018203">
    <property type="entry name" value="GDP_dissociation_inhibitor"/>
</dbReference>
<comment type="similarity">
    <text evidence="1">Belongs to the Rab GDI family.</text>
</comment>
<comment type="caution">
    <text evidence="2">The sequence shown here is derived from an EMBL/GenBank/DDBJ whole genome shotgun (WGS) entry which is preliminary data.</text>
</comment>
<dbReference type="PANTHER" id="PTHR11787:SF4">
    <property type="entry name" value="CHM, RAB ESCORT PROTEIN 1"/>
    <property type="match status" value="1"/>
</dbReference>
<accession>A0A445FMR7</accession>
<name>A0A445FMR7_GLYSO</name>
<dbReference type="PANTHER" id="PTHR11787">
    <property type="entry name" value="RAB GDP-DISSOCIATION INHIBITOR"/>
    <property type="match status" value="1"/>
</dbReference>
<proteinExistence type="inferred from homology"/>
<protein>
    <submittedName>
        <fullName evidence="2">Rab escort protein 1</fullName>
    </submittedName>
</protein>
<dbReference type="AlphaFoldDB" id="A0A445FMR7"/>
<dbReference type="GO" id="GO:0016192">
    <property type="term" value="P:vesicle-mediated transport"/>
    <property type="evidence" value="ECO:0007669"/>
    <property type="project" value="TreeGrafter"/>
</dbReference>
<gene>
    <name evidence="2" type="ORF">D0Y65_047225</name>
</gene>
<evidence type="ECO:0000313" key="2">
    <source>
        <dbReference type="EMBL" id="RZB50203.1"/>
    </source>
</evidence>
<organism evidence="2 3">
    <name type="scientific">Glycine soja</name>
    <name type="common">Wild soybean</name>
    <dbReference type="NCBI Taxonomy" id="3848"/>
    <lineage>
        <taxon>Eukaryota</taxon>
        <taxon>Viridiplantae</taxon>
        <taxon>Streptophyta</taxon>
        <taxon>Embryophyta</taxon>
        <taxon>Tracheophyta</taxon>
        <taxon>Spermatophyta</taxon>
        <taxon>Magnoliopsida</taxon>
        <taxon>eudicotyledons</taxon>
        <taxon>Gunneridae</taxon>
        <taxon>Pentapetalae</taxon>
        <taxon>rosids</taxon>
        <taxon>fabids</taxon>
        <taxon>Fabales</taxon>
        <taxon>Fabaceae</taxon>
        <taxon>Papilionoideae</taxon>
        <taxon>50 kb inversion clade</taxon>
        <taxon>NPAAA clade</taxon>
        <taxon>indigoferoid/millettioid clade</taxon>
        <taxon>Phaseoleae</taxon>
        <taxon>Glycine</taxon>
        <taxon>Glycine subgen. Soja</taxon>
    </lineage>
</organism>